<keyword evidence="5" id="KW-1185">Reference proteome</keyword>
<evidence type="ECO:0000313" key="4">
    <source>
        <dbReference type="EMBL" id="KAJ6636050.1"/>
    </source>
</evidence>
<evidence type="ECO:0000256" key="1">
    <source>
        <dbReference type="ARBA" id="ARBA00022460"/>
    </source>
</evidence>
<feature type="chain" id="PRO_5040476333" evidence="3">
    <location>
        <begin position="20"/>
        <end position="353"/>
    </location>
</feature>
<proteinExistence type="predicted"/>
<dbReference type="Proteomes" id="UP001151699">
    <property type="component" value="Chromosome C"/>
</dbReference>
<dbReference type="GO" id="GO:0008010">
    <property type="term" value="F:structural constituent of chitin-based larval cuticle"/>
    <property type="evidence" value="ECO:0007669"/>
    <property type="project" value="TreeGrafter"/>
</dbReference>
<keyword evidence="3" id="KW-0732">Signal</keyword>
<dbReference type="PRINTS" id="PR00947">
    <property type="entry name" value="CUTICLE"/>
</dbReference>
<dbReference type="PANTHER" id="PTHR10380:SF173">
    <property type="entry name" value="CUTICULAR PROTEIN 47EF, ISOFORM C-RELATED"/>
    <property type="match status" value="1"/>
</dbReference>
<feature type="signal peptide" evidence="3">
    <location>
        <begin position="1"/>
        <end position="19"/>
    </location>
</feature>
<dbReference type="PROSITE" id="PS00233">
    <property type="entry name" value="CHIT_BIND_RR_1"/>
    <property type="match status" value="1"/>
</dbReference>
<gene>
    <name evidence="4" type="primary">CUD1</name>
    <name evidence="4" type="ORF">Bhyg_14637</name>
</gene>
<sequence>MKLLISLVILLSICWNVRSESTKSKREYFPSDVQYPTSTVAYDNDAYDVYGRTFKKKTDANAAIIKQIEHKQNDGSYHYEFETENGIRQQETSVQNGLERVVRGSYSYVGPDGITYTVNYIADRNGYRAYGAHLPVQPDAVADLVNQQFITTTALSSPTVTSTIIPITNRPFRRRYHATPLFRKNVLSNVTPQPITYSTTPYPIINSTPFIPSPTTIGTTLISPAPGIPFSTSQSPIQNPSLFSPTAQGFQYTPSSTPIPINEFGISSTTPRPFTVTQPSYVTDDTVYITPPPRRQHNLSSQDYLHRELLPPFAVGSAYENNNIGIPNVRPLFPNPSSYNPYRPSGFDSRYPF</sequence>
<dbReference type="GO" id="GO:0062129">
    <property type="term" value="C:chitin-based extracellular matrix"/>
    <property type="evidence" value="ECO:0007669"/>
    <property type="project" value="TreeGrafter"/>
</dbReference>
<accession>A0A9Q0MQB1</accession>
<dbReference type="PROSITE" id="PS51155">
    <property type="entry name" value="CHIT_BIND_RR_2"/>
    <property type="match status" value="1"/>
</dbReference>
<dbReference type="OrthoDB" id="7788973at2759"/>
<evidence type="ECO:0000256" key="3">
    <source>
        <dbReference type="SAM" id="SignalP"/>
    </source>
</evidence>
<keyword evidence="1 2" id="KW-0193">Cuticle</keyword>
<protein>
    <submittedName>
        <fullName evidence="4">Endocuticle structural glycoprotein SgAbd-1</fullName>
    </submittedName>
</protein>
<name>A0A9Q0MQB1_9DIPT</name>
<evidence type="ECO:0000313" key="5">
    <source>
        <dbReference type="Proteomes" id="UP001151699"/>
    </source>
</evidence>
<organism evidence="4 5">
    <name type="scientific">Pseudolycoriella hygida</name>
    <dbReference type="NCBI Taxonomy" id="35572"/>
    <lineage>
        <taxon>Eukaryota</taxon>
        <taxon>Metazoa</taxon>
        <taxon>Ecdysozoa</taxon>
        <taxon>Arthropoda</taxon>
        <taxon>Hexapoda</taxon>
        <taxon>Insecta</taxon>
        <taxon>Pterygota</taxon>
        <taxon>Neoptera</taxon>
        <taxon>Endopterygota</taxon>
        <taxon>Diptera</taxon>
        <taxon>Nematocera</taxon>
        <taxon>Sciaroidea</taxon>
        <taxon>Sciaridae</taxon>
        <taxon>Pseudolycoriella</taxon>
    </lineage>
</organism>
<dbReference type="AlphaFoldDB" id="A0A9Q0MQB1"/>
<comment type="caution">
    <text evidence="4">The sequence shown here is derived from an EMBL/GenBank/DDBJ whole genome shotgun (WGS) entry which is preliminary data.</text>
</comment>
<dbReference type="InterPro" id="IPR050468">
    <property type="entry name" value="Cuticle_Struct_Prot"/>
</dbReference>
<dbReference type="EMBL" id="WJQU01000004">
    <property type="protein sequence ID" value="KAJ6636050.1"/>
    <property type="molecule type" value="Genomic_DNA"/>
</dbReference>
<dbReference type="InterPro" id="IPR031311">
    <property type="entry name" value="CHIT_BIND_RR_consensus"/>
</dbReference>
<dbReference type="Pfam" id="PF00379">
    <property type="entry name" value="Chitin_bind_4"/>
    <property type="match status" value="1"/>
</dbReference>
<reference evidence="4" key="1">
    <citation type="submission" date="2022-07" db="EMBL/GenBank/DDBJ databases">
        <authorList>
            <person name="Trinca V."/>
            <person name="Uliana J.V.C."/>
            <person name="Torres T.T."/>
            <person name="Ward R.J."/>
            <person name="Monesi N."/>
        </authorList>
    </citation>
    <scope>NUCLEOTIDE SEQUENCE</scope>
    <source>
        <strain evidence="4">HSMRA1968</strain>
        <tissue evidence="4">Whole embryos</tissue>
    </source>
</reference>
<evidence type="ECO:0000256" key="2">
    <source>
        <dbReference type="PROSITE-ProRule" id="PRU00497"/>
    </source>
</evidence>
<dbReference type="InterPro" id="IPR000618">
    <property type="entry name" value="Insect_cuticle"/>
</dbReference>
<dbReference type="PANTHER" id="PTHR10380">
    <property type="entry name" value="CUTICLE PROTEIN"/>
    <property type="match status" value="1"/>
</dbReference>